<feature type="compositionally biased region" description="Low complexity" evidence="1">
    <location>
        <begin position="73"/>
        <end position="82"/>
    </location>
</feature>
<feature type="compositionally biased region" description="Low complexity" evidence="1">
    <location>
        <begin position="241"/>
        <end position="252"/>
    </location>
</feature>
<protein>
    <submittedName>
        <fullName evidence="3">Uncharacterized protein</fullName>
    </submittedName>
</protein>
<feature type="region of interest" description="Disordered" evidence="1">
    <location>
        <begin position="1"/>
        <end position="217"/>
    </location>
</feature>
<feature type="compositionally biased region" description="Polar residues" evidence="1">
    <location>
        <begin position="330"/>
        <end position="339"/>
    </location>
</feature>
<feature type="compositionally biased region" description="Basic and acidic residues" evidence="1">
    <location>
        <begin position="349"/>
        <end position="358"/>
    </location>
</feature>
<feature type="region of interest" description="Disordered" evidence="1">
    <location>
        <begin position="329"/>
        <end position="358"/>
    </location>
</feature>
<name>A0A7I4XVM2_HAECO</name>
<accession>A0A7I4XVM2</accession>
<feature type="compositionally biased region" description="Acidic residues" evidence="1">
    <location>
        <begin position="140"/>
        <end position="159"/>
    </location>
</feature>
<sequence>MMETDAASAAVGMTFLKEPRQLPGAPLNITPTSSQEIPQPKCPTDNDEGSRKKSLRVRFSTPRSDGQNRRLRSPSPELRPSPMHTKSADDSRMAAGLNRLHSFDSYSPQGGIGGHLQDEEPERPSTRCHDAKNGISYDVDNFEEDEEEREDGGDREEEATLPPNSIRVNGNIPIRRKRSECTQLKASTSMAPPKAKKRITRQPERYQSHPSSARLRKRNVSRRHTMLRENGMLNEEDTVEVSSKSGGSVSSSTQPKFIQTKAVNKKVETAKKVSTSGSKLRKNQPMHGASCWNNVCDCVLLDLLRSQPLVTLLEEKGKVVKIAIDPEAKTTGTNGQSEKSSSNRRTRNVRVDSKTTEC</sequence>
<dbReference type="Proteomes" id="UP000025227">
    <property type="component" value="Unplaced"/>
</dbReference>
<dbReference type="WBParaSite" id="HCON_00012030-00001">
    <property type="protein sequence ID" value="HCON_00012030-00001"/>
    <property type="gene ID" value="HCON_00012030"/>
</dbReference>
<evidence type="ECO:0000313" key="3">
    <source>
        <dbReference type="WBParaSite" id="HCON_00012030-00001"/>
    </source>
</evidence>
<evidence type="ECO:0000256" key="1">
    <source>
        <dbReference type="SAM" id="MobiDB-lite"/>
    </source>
</evidence>
<feature type="region of interest" description="Disordered" evidence="1">
    <location>
        <begin position="237"/>
        <end position="256"/>
    </location>
</feature>
<reference evidence="3" key="1">
    <citation type="submission" date="2020-12" db="UniProtKB">
        <authorList>
            <consortium name="WormBaseParasite"/>
        </authorList>
    </citation>
    <scope>IDENTIFICATION</scope>
    <source>
        <strain evidence="3">MHco3</strain>
    </source>
</reference>
<organism evidence="2 3">
    <name type="scientific">Haemonchus contortus</name>
    <name type="common">Barber pole worm</name>
    <dbReference type="NCBI Taxonomy" id="6289"/>
    <lineage>
        <taxon>Eukaryota</taxon>
        <taxon>Metazoa</taxon>
        <taxon>Ecdysozoa</taxon>
        <taxon>Nematoda</taxon>
        <taxon>Chromadorea</taxon>
        <taxon>Rhabditida</taxon>
        <taxon>Rhabditina</taxon>
        <taxon>Rhabditomorpha</taxon>
        <taxon>Strongyloidea</taxon>
        <taxon>Trichostrongylidae</taxon>
        <taxon>Haemonchus</taxon>
    </lineage>
</organism>
<proteinExistence type="predicted"/>
<evidence type="ECO:0000313" key="2">
    <source>
        <dbReference type="Proteomes" id="UP000025227"/>
    </source>
</evidence>
<feature type="compositionally biased region" description="Polar residues" evidence="1">
    <location>
        <begin position="181"/>
        <end position="190"/>
    </location>
</feature>
<dbReference type="OrthoDB" id="10643372at2759"/>
<dbReference type="AlphaFoldDB" id="A0A7I4XVM2"/>
<feature type="compositionally biased region" description="Basic and acidic residues" evidence="1">
    <location>
        <begin position="116"/>
        <end position="132"/>
    </location>
</feature>
<keyword evidence="2" id="KW-1185">Reference proteome</keyword>